<evidence type="ECO:0000256" key="8">
    <source>
        <dbReference type="ARBA" id="ARBA00023098"/>
    </source>
</evidence>
<evidence type="ECO:0000256" key="9">
    <source>
        <dbReference type="ARBA" id="ARBA00023136"/>
    </source>
</evidence>
<feature type="region of interest" description="Disordered" evidence="10">
    <location>
        <begin position="1"/>
        <end position="22"/>
    </location>
</feature>
<dbReference type="InterPro" id="IPR029071">
    <property type="entry name" value="Ubiquitin-like_domsf"/>
</dbReference>
<evidence type="ECO:0000256" key="11">
    <source>
        <dbReference type="SAM" id="Phobius"/>
    </source>
</evidence>
<evidence type="ECO:0000256" key="3">
    <source>
        <dbReference type="ARBA" id="ARBA00022516"/>
    </source>
</evidence>
<dbReference type="AlphaFoldDB" id="A0A9W8D1J9"/>
<reference evidence="13" key="1">
    <citation type="submission" date="2022-07" db="EMBL/GenBank/DDBJ databases">
        <title>Phylogenomic reconstructions and comparative analyses of Kickxellomycotina fungi.</title>
        <authorList>
            <person name="Reynolds N.K."/>
            <person name="Stajich J.E."/>
            <person name="Barry K."/>
            <person name="Grigoriev I.V."/>
            <person name="Crous P."/>
            <person name="Smith M.E."/>
        </authorList>
    </citation>
    <scope>NUCLEOTIDE SEQUENCE</scope>
    <source>
        <strain evidence="13">BCRC 34381</strain>
    </source>
</reference>
<dbReference type="PROSITE" id="PS50244">
    <property type="entry name" value="S5A_REDUCTASE"/>
    <property type="match status" value="1"/>
</dbReference>
<dbReference type="InterPro" id="IPR039357">
    <property type="entry name" value="SRD5A/TECR"/>
</dbReference>
<dbReference type="PANTHER" id="PTHR10556">
    <property type="entry name" value="3-OXO-5-ALPHA-STEROID 4-DEHYDROGENASE"/>
    <property type="match status" value="1"/>
</dbReference>
<dbReference type="PROSITE" id="PS50053">
    <property type="entry name" value="UBIQUITIN_2"/>
    <property type="match status" value="1"/>
</dbReference>
<dbReference type="Proteomes" id="UP001143981">
    <property type="component" value="Unassembled WGS sequence"/>
</dbReference>
<evidence type="ECO:0000313" key="14">
    <source>
        <dbReference type="Proteomes" id="UP001143981"/>
    </source>
</evidence>
<proteinExistence type="inferred from homology"/>
<evidence type="ECO:0000256" key="2">
    <source>
        <dbReference type="ARBA" id="ARBA00007742"/>
    </source>
</evidence>
<organism evidence="13 14">
    <name type="scientific">Coemansia biformis</name>
    <dbReference type="NCBI Taxonomy" id="1286918"/>
    <lineage>
        <taxon>Eukaryota</taxon>
        <taxon>Fungi</taxon>
        <taxon>Fungi incertae sedis</taxon>
        <taxon>Zoopagomycota</taxon>
        <taxon>Kickxellomycotina</taxon>
        <taxon>Kickxellomycetes</taxon>
        <taxon>Kickxellales</taxon>
        <taxon>Kickxellaceae</taxon>
        <taxon>Coemansia</taxon>
    </lineage>
</organism>
<dbReference type="InterPro" id="IPR001104">
    <property type="entry name" value="3-oxo-5_a-steroid_4-DH_C"/>
</dbReference>
<protein>
    <submittedName>
        <fullName evidence="13">3-oxo-5a-steroid 4- dehydrogenase</fullName>
        <ecNumber evidence="13">1.3.1.93</ecNumber>
    </submittedName>
</protein>
<comment type="similarity">
    <text evidence="2">Belongs to the steroid 5-alpha reductase family.</text>
</comment>
<feature type="transmembrane region" description="Helical" evidence="11">
    <location>
        <begin position="270"/>
        <end position="288"/>
    </location>
</feature>
<dbReference type="InterPro" id="IPR000626">
    <property type="entry name" value="Ubiquitin-like_dom"/>
</dbReference>
<dbReference type="Gene3D" id="3.10.20.90">
    <property type="entry name" value="Phosphatidylinositol 3-kinase Catalytic Subunit, Chain A, domain 1"/>
    <property type="match status" value="1"/>
</dbReference>
<keyword evidence="9 11" id="KW-0472">Membrane</keyword>
<dbReference type="OrthoDB" id="540503at2759"/>
<keyword evidence="14" id="KW-1185">Reference proteome</keyword>
<dbReference type="GO" id="GO:0005789">
    <property type="term" value="C:endoplasmic reticulum membrane"/>
    <property type="evidence" value="ECO:0007669"/>
    <property type="project" value="UniProtKB-SubCell"/>
</dbReference>
<evidence type="ECO:0000256" key="4">
    <source>
        <dbReference type="ARBA" id="ARBA00022692"/>
    </source>
</evidence>
<dbReference type="CDD" id="cd01801">
    <property type="entry name" value="Ubl_TECR_like"/>
    <property type="match status" value="1"/>
</dbReference>
<evidence type="ECO:0000256" key="7">
    <source>
        <dbReference type="ARBA" id="ARBA00023002"/>
    </source>
</evidence>
<keyword evidence="8" id="KW-0443">Lipid metabolism</keyword>
<keyword evidence="6 11" id="KW-1133">Transmembrane helix</keyword>
<evidence type="ECO:0000313" key="13">
    <source>
        <dbReference type="EMBL" id="KAJ1735518.1"/>
    </source>
</evidence>
<dbReference type="PANTHER" id="PTHR10556:SF28">
    <property type="entry name" value="VERY-LONG-CHAIN ENOYL-COA REDUCTASE"/>
    <property type="match status" value="1"/>
</dbReference>
<keyword evidence="5" id="KW-0521">NADP</keyword>
<name>A0A9W8D1J9_9FUNG</name>
<evidence type="ECO:0000259" key="12">
    <source>
        <dbReference type="PROSITE" id="PS50053"/>
    </source>
</evidence>
<dbReference type="EC" id="1.3.1.93" evidence="13"/>
<comment type="subcellular location">
    <subcellularLocation>
        <location evidence="1">Endoplasmic reticulum membrane</location>
        <topology evidence="1">Multi-pass membrane protein</topology>
    </subcellularLocation>
</comment>
<keyword evidence="4 11" id="KW-0812">Transmembrane</keyword>
<dbReference type="SMART" id="SM00213">
    <property type="entry name" value="UBQ"/>
    <property type="match status" value="1"/>
</dbReference>
<dbReference type="EMBL" id="JANBOI010000023">
    <property type="protein sequence ID" value="KAJ1735518.1"/>
    <property type="molecule type" value="Genomic_DNA"/>
</dbReference>
<keyword evidence="7 13" id="KW-0560">Oxidoreductase</keyword>
<feature type="transmembrane region" description="Helical" evidence="11">
    <location>
        <begin position="244"/>
        <end position="264"/>
    </location>
</feature>
<comment type="caution">
    <text evidence="13">The sequence shown here is derived from an EMBL/GenBank/DDBJ whole genome shotgun (WGS) entry which is preliminary data.</text>
</comment>
<sequence length="314" mass="34929">MRLTVDKRPSASRATGSPTKAAPSQFPFVVEVPATATVADLKLAIAKQAGAPQPDRQRLTAGEKKAVLEAGDALDKYGLKDGDTVFVKDLGPQLGWQTVFYIEYAGPLVFHYLVYNFQNLFYGQTFEHSALQQRAYLLIMGHFIKRELETAFVHRFSHGTMPLFNVFKNSGHYHLLSGLNLAYWIYSPATAQGTALAAQLGCPLLLSAFTGIFLFAELSNLSTHITLRNLRPPGSRVRRIPRGYGFGLVSFPNYTFEIIAWAAVAGMTRSVAALLFLVVASAQMYLWATKKHAQYKREFPDYPRARKAIFPFIA</sequence>
<dbReference type="SUPFAM" id="SSF54236">
    <property type="entry name" value="Ubiquitin-like"/>
    <property type="match status" value="1"/>
</dbReference>
<evidence type="ECO:0000256" key="6">
    <source>
        <dbReference type="ARBA" id="ARBA00022989"/>
    </source>
</evidence>
<feature type="domain" description="Ubiquitin-like" evidence="12">
    <location>
        <begin position="1"/>
        <end position="87"/>
    </location>
</feature>
<gene>
    <name evidence="13" type="primary">TSC13</name>
    <name evidence="13" type="ORF">LPJ61_000511</name>
</gene>
<keyword evidence="3" id="KW-0444">Lipid biosynthesis</keyword>
<evidence type="ECO:0000256" key="5">
    <source>
        <dbReference type="ARBA" id="ARBA00022857"/>
    </source>
</evidence>
<feature type="transmembrane region" description="Helical" evidence="11">
    <location>
        <begin position="204"/>
        <end position="223"/>
    </location>
</feature>
<accession>A0A9W8D1J9</accession>
<dbReference type="Pfam" id="PF02544">
    <property type="entry name" value="Steroid_dh"/>
    <property type="match status" value="1"/>
</dbReference>
<dbReference type="GO" id="GO:0042761">
    <property type="term" value="P:very long-chain fatty acid biosynthetic process"/>
    <property type="evidence" value="ECO:0007669"/>
    <property type="project" value="TreeGrafter"/>
</dbReference>
<evidence type="ECO:0000256" key="1">
    <source>
        <dbReference type="ARBA" id="ARBA00004477"/>
    </source>
</evidence>
<dbReference type="GO" id="GO:0102758">
    <property type="term" value="F:very-long-chain enoyl-CoA reductase activity"/>
    <property type="evidence" value="ECO:0007669"/>
    <property type="project" value="UniProtKB-EC"/>
</dbReference>
<evidence type="ECO:0000256" key="10">
    <source>
        <dbReference type="SAM" id="MobiDB-lite"/>
    </source>
</evidence>